<evidence type="ECO:0000313" key="9">
    <source>
        <dbReference type="Proteomes" id="UP000515788"/>
    </source>
</evidence>
<dbReference type="InterPro" id="IPR052415">
    <property type="entry name" value="Diphthine_MTase"/>
</dbReference>
<name>A0A7G3ZGN2_9SACH</name>
<evidence type="ECO:0000256" key="4">
    <source>
        <dbReference type="ARBA" id="ARBA00022801"/>
    </source>
</evidence>
<gene>
    <name evidence="8" type="ORF">HG536_0D01900</name>
</gene>
<evidence type="ECO:0000256" key="7">
    <source>
        <dbReference type="ARBA" id="ARBA00047551"/>
    </source>
</evidence>
<dbReference type="SMART" id="SM00320">
    <property type="entry name" value="WD40"/>
    <property type="match status" value="4"/>
</dbReference>
<dbReference type="GeneID" id="59325835"/>
<organism evidence="8 9">
    <name type="scientific">Torulaspora globosa</name>
    <dbReference type="NCBI Taxonomy" id="48254"/>
    <lineage>
        <taxon>Eukaryota</taxon>
        <taxon>Fungi</taxon>
        <taxon>Dikarya</taxon>
        <taxon>Ascomycota</taxon>
        <taxon>Saccharomycotina</taxon>
        <taxon>Saccharomycetes</taxon>
        <taxon>Saccharomycetales</taxon>
        <taxon>Saccharomycetaceae</taxon>
        <taxon>Torulaspora</taxon>
    </lineage>
</organism>
<dbReference type="InterPro" id="IPR036322">
    <property type="entry name" value="WD40_repeat_dom_sf"/>
</dbReference>
<comment type="pathway">
    <text evidence="1">Protein modification; peptidyl-diphthamide biosynthesis.</text>
</comment>
<evidence type="ECO:0000256" key="3">
    <source>
        <dbReference type="ARBA" id="ARBA00022737"/>
    </source>
</evidence>
<dbReference type="EC" id="3.1.1.97" evidence="6"/>
<evidence type="ECO:0000256" key="5">
    <source>
        <dbReference type="ARBA" id="ARBA00038092"/>
    </source>
</evidence>
<dbReference type="OrthoDB" id="1930760at2759"/>
<evidence type="ECO:0000256" key="1">
    <source>
        <dbReference type="ARBA" id="ARBA00005156"/>
    </source>
</evidence>
<dbReference type="AlphaFoldDB" id="A0A7G3ZGN2"/>
<evidence type="ECO:0000313" key="8">
    <source>
        <dbReference type="EMBL" id="QLL32668.1"/>
    </source>
</evidence>
<comment type="similarity">
    <text evidence="5">Belongs to the DPH7 family.</text>
</comment>
<dbReference type="GO" id="GO:0061685">
    <property type="term" value="F:diphthine methylesterase activity"/>
    <property type="evidence" value="ECO:0007669"/>
    <property type="project" value="UniProtKB-EC"/>
</dbReference>
<dbReference type="KEGG" id="tgb:HG536_0D01900"/>
<evidence type="ECO:0000256" key="2">
    <source>
        <dbReference type="ARBA" id="ARBA00022574"/>
    </source>
</evidence>
<dbReference type="Proteomes" id="UP000515788">
    <property type="component" value="Chromosome 4"/>
</dbReference>
<comment type="catalytic activity">
    <reaction evidence="7">
        <text>diphthine methyl ester-[translation elongation factor 2] + H2O = diphthine-[translation elongation factor 2] + methanol + H(+)</text>
        <dbReference type="Rhea" id="RHEA:42656"/>
        <dbReference type="Rhea" id="RHEA-COMP:10172"/>
        <dbReference type="Rhea" id="RHEA-COMP:10173"/>
        <dbReference type="ChEBI" id="CHEBI:15377"/>
        <dbReference type="ChEBI" id="CHEBI:15378"/>
        <dbReference type="ChEBI" id="CHEBI:17790"/>
        <dbReference type="ChEBI" id="CHEBI:79005"/>
        <dbReference type="ChEBI" id="CHEBI:82696"/>
        <dbReference type="EC" id="3.1.1.97"/>
    </reaction>
</comment>
<keyword evidence="2" id="KW-0853">WD repeat</keyword>
<dbReference type="GO" id="GO:0017183">
    <property type="term" value="P:protein histidyl modification to diphthamide"/>
    <property type="evidence" value="ECO:0007669"/>
    <property type="project" value="TreeGrafter"/>
</dbReference>
<dbReference type="Gene3D" id="2.130.10.10">
    <property type="entry name" value="YVTN repeat-like/Quinoprotein amine dehydrogenase"/>
    <property type="match status" value="1"/>
</dbReference>
<keyword evidence="3" id="KW-0677">Repeat</keyword>
<protein>
    <recommendedName>
        <fullName evidence="6">methylated diphthine methylhydrolase</fullName>
        <ecNumber evidence="6">3.1.1.97</ecNumber>
    </recommendedName>
</protein>
<dbReference type="EMBL" id="CP059249">
    <property type="protein sequence ID" value="QLL32668.1"/>
    <property type="molecule type" value="Genomic_DNA"/>
</dbReference>
<dbReference type="PANTHER" id="PTHR46042:SF1">
    <property type="entry name" value="DIPHTHINE METHYLTRANSFERASE"/>
    <property type="match status" value="1"/>
</dbReference>
<dbReference type="GO" id="GO:0005737">
    <property type="term" value="C:cytoplasm"/>
    <property type="evidence" value="ECO:0007669"/>
    <property type="project" value="TreeGrafter"/>
</dbReference>
<sequence length="389" mass="43042">MGECQAEIAVKTRLPPCCLRIIDNQFVLVGTYRLDAESGYRTGSLELYDENLVLLKSYETYGAILDVKLSPFDSKLAATAHSTGNVTLWRILAAESGDIPTLQEIANLQLFDTDTLITSLHFSSLDPVLLLVTGTSGEAATVDIVKKQPISKFSRLEDAYTSVEESVVAVQGCSQRVVNKEPQLLTEQHSLECWTGEFGSLQPLQDVVFTGGDDATIMAHDMRSRGLIWSNSRIHDAGVVAIKCSTANFRQARPTSIVTGSYDDCIRLLELRMLGGQSIYPGQNTPVAKFWSENLNGGVWRFCERPEAIGGAPGVDELLVCCMYNGAKLIGLDDRKMQQDFSFTELSYLKQGHDSMCYGGDWCENFVVTCSFYDNSLQKWHPDRSDLIL</sequence>
<dbReference type="PANTHER" id="PTHR46042">
    <property type="entry name" value="DIPHTHINE METHYLTRANSFERASE"/>
    <property type="match status" value="1"/>
</dbReference>
<accession>A0A7G3ZGN2</accession>
<dbReference type="SUPFAM" id="SSF50978">
    <property type="entry name" value="WD40 repeat-like"/>
    <property type="match status" value="1"/>
</dbReference>
<reference evidence="8 9" key="1">
    <citation type="submission" date="2020-06" db="EMBL/GenBank/DDBJ databases">
        <title>The yeast mating-type switching endonuclease HO is a domesticated member of an unorthodox homing genetic element family.</title>
        <authorList>
            <person name="Coughlan A.Y."/>
            <person name="Lombardi L."/>
            <person name="Braun-Galleani S."/>
            <person name="Martos A.R."/>
            <person name="Galeote V."/>
            <person name="Bigey F."/>
            <person name="Dequin S."/>
            <person name="Byrne K.P."/>
            <person name="Wolfe K.H."/>
        </authorList>
    </citation>
    <scope>NUCLEOTIDE SEQUENCE [LARGE SCALE GENOMIC DNA]</scope>
    <source>
        <strain evidence="8 9">CBS764</strain>
    </source>
</reference>
<evidence type="ECO:0000256" key="6">
    <source>
        <dbReference type="ARBA" id="ARBA00039131"/>
    </source>
</evidence>
<keyword evidence="4" id="KW-0378">Hydrolase</keyword>
<dbReference type="InterPro" id="IPR001680">
    <property type="entry name" value="WD40_rpt"/>
</dbReference>
<keyword evidence="9" id="KW-1185">Reference proteome</keyword>
<proteinExistence type="inferred from homology"/>
<dbReference type="InterPro" id="IPR015943">
    <property type="entry name" value="WD40/YVTN_repeat-like_dom_sf"/>
</dbReference>
<dbReference type="RefSeq" id="XP_037139342.1">
    <property type="nucleotide sequence ID" value="XM_037283446.1"/>
</dbReference>